<dbReference type="GO" id="GO:0016787">
    <property type="term" value="F:hydrolase activity"/>
    <property type="evidence" value="ECO:0007669"/>
    <property type="project" value="UniProtKB-KW"/>
</dbReference>
<organism evidence="5 6">
    <name type="scientific">Halorientalis brevis</name>
    <dbReference type="NCBI Taxonomy" id="1126241"/>
    <lineage>
        <taxon>Archaea</taxon>
        <taxon>Methanobacteriati</taxon>
        <taxon>Methanobacteriota</taxon>
        <taxon>Stenosarchaea group</taxon>
        <taxon>Halobacteria</taxon>
        <taxon>Halobacteriales</taxon>
        <taxon>Haloarculaceae</taxon>
        <taxon>Halorientalis</taxon>
    </lineage>
</organism>
<comment type="cofactor">
    <cofactor evidence="1">
        <name>Mg(2+)</name>
        <dbReference type="ChEBI" id="CHEBI:18420"/>
    </cofactor>
</comment>
<dbReference type="InterPro" id="IPR020476">
    <property type="entry name" value="Nudix_hydrolase"/>
</dbReference>
<evidence type="ECO:0000256" key="1">
    <source>
        <dbReference type="ARBA" id="ARBA00001946"/>
    </source>
</evidence>
<reference evidence="5 6" key="1">
    <citation type="journal article" date="2019" name="Int. J. Syst. Evol. Microbiol.">
        <title>The Global Catalogue of Microorganisms (GCM) 10K type strain sequencing project: providing services to taxonomists for standard genome sequencing and annotation.</title>
        <authorList>
            <consortium name="The Broad Institute Genomics Platform"/>
            <consortium name="The Broad Institute Genome Sequencing Center for Infectious Disease"/>
            <person name="Wu L."/>
            <person name="Ma J."/>
        </authorList>
    </citation>
    <scope>NUCLEOTIDE SEQUENCE [LARGE SCALE GENOMIC DNA]</scope>
    <source>
        <strain evidence="5 6">CGMCC 1.12125</strain>
    </source>
</reference>
<dbReference type="InterPro" id="IPR020084">
    <property type="entry name" value="NUDIX_hydrolase_CS"/>
</dbReference>
<name>A0ABD6CFE2_9EURY</name>
<dbReference type="RefSeq" id="WP_247378724.1">
    <property type="nucleotide sequence ID" value="NZ_JALLGV010000005.1"/>
</dbReference>
<dbReference type="PROSITE" id="PS00893">
    <property type="entry name" value="NUDIX_BOX"/>
    <property type="match status" value="1"/>
</dbReference>
<keyword evidence="6" id="KW-1185">Reference proteome</keyword>
<dbReference type="PANTHER" id="PTHR43046:SF12">
    <property type="entry name" value="GDP-MANNOSE MANNOSYL HYDROLASE"/>
    <property type="match status" value="1"/>
</dbReference>
<gene>
    <name evidence="5" type="ORF">ACFR9U_19010</name>
</gene>
<accession>A0ABD6CFE2</accession>
<dbReference type="PRINTS" id="PR00502">
    <property type="entry name" value="NUDIXFAMILY"/>
</dbReference>
<evidence type="ECO:0000313" key="6">
    <source>
        <dbReference type="Proteomes" id="UP001597119"/>
    </source>
</evidence>
<dbReference type="EMBL" id="JBHUDJ010000014">
    <property type="protein sequence ID" value="MFD1589076.1"/>
    <property type="molecule type" value="Genomic_DNA"/>
</dbReference>
<evidence type="ECO:0000256" key="2">
    <source>
        <dbReference type="ARBA" id="ARBA00022801"/>
    </source>
</evidence>
<keyword evidence="2 5" id="KW-0378">Hydrolase</keyword>
<dbReference type="InterPro" id="IPR015797">
    <property type="entry name" value="NUDIX_hydrolase-like_dom_sf"/>
</dbReference>
<dbReference type="PANTHER" id="PTHR43046">
    <property type="entry name" value="GDP-MANNOSE MANNOSYL HYDROLASE"/>
    <property type="match status" value="1"/>
</dbReference>
<comment type="caution">
    <text evidence="5">The sequence shown here is derived from an EMBL/GenBank/DDBJ whole genome shotgun (WGS) entry which is preliminary data.</text>
</comment>
<proteinExistence type="predicted"/>
<sequence>MQPLDFESLAARDDVWARETIHAVDADRFADAREQIDAGLTWAVGAIVTDSRDRVLLVREDEQWLAPGGKVEPGETREEALVREVREETGVAVAVERPVAVTDVAFEYDDERVSFAFAHYVAVPETTALASDPGLADEDIDTVAWKATVPENTVDREVVVAVR</sequence>
<dbReference type="Gene3D" id="3.90.79.10">
    <property type="entry name" value="Nucleoside Triphosphate Pyrophosphohydrolase"/>
    <property type="match status" value="1"/>
</dbReference>
<dbReference type="AlphaFoldDB" id="A0ABD6CFE2"/>
<dbReference type="PROSITE" id="PS51462">
    <property type="entry name" value="NUDIX"/>
    <property type="match status" value="1"/>
</dbReference>
<dbReference type="Proteomes" id="UP001597119">
    <property type="component" value="Unassembled WGS sequence"/>
</dbReference>
<evidence type="ECO:0000256" key="3">
    <source>
        <dbReference type="ARBA" id="ARBA00022842"/>
    </source>
</evidence>
<dbReference type="CDD" id="cd02883">
    <property type="entry name" value="NUDIX_Hydrolase"/>
    <property type="match status" value="1"/>
</dbReference>
<evidence type="ECO:0000313" key="5">
    <source>
        <dbReference type="EMBL" id="MFD1589076.1"/>
    </source>
</evidence>
<feature type="domain" description="Nudix hydrolase" evidence="4">
    <location>
        <begin position="39"/>
        <end position="163"/>
    </location>
</feature>
<dbReference type="SUPFAM" id="SSF55811">
    <property type="entry name" value="Nudix"/>
    <property type="match status" value="1"/>
</dbReference>
<protein>
    <submittedName>
        <fullName evidence="5">NUDIX hydrolase</fullName>
    </submittedName>
</protein>
<keyword evidence="3" id="KW-0460">Magnesium</keyword>
<evidence type="ECO:0000259" key="4">
    <source>
        <dbReference type="PROSITE" id="PS51462"/>
    </source>
</evidence>
<dbReference type="InterPro" id="IPR000086">
    <property type="entry name" value="NUDIX_hydrolase_dom"/>
</dbReference>
<dbReference type="Pfam" id="PF00293">
    <property type="entry name" value="NUDIX"/>
    <property type="match status" value="1"/>
</dbReference>